<organism evidence="1 2">
    <name type="scientific">Rhizobium altiplani</name>
    <dbReference type="NCBI Taxonomy" id="1864509"/>
    <lineage>
        <taxon>Bacteria</taxon>
        <taxon>Pseudomonadati</taxon>
        <taxon>Pseudomonadota</taxon>
        <taxon>Alphaproteobacteria</taxon>
        <taxon>Hyphomicrobiales</taxon>
        <taxon>Rhizobiaceae</taxon>
        <taxon>Rhizobium/Agrobacterium group</taxon>
        <taxon>Rhizobium</taxon>
    </lineage>
</organism>
<dbReference type="EMBL" id="LNCD01000088">
    <property type="protein sequence ID" value="KWV49707.1"/>
    <property type="molecule type" value="Genomic_DNA"/>
</dbReference>
<evidence type="ECO:0000313" key="2">
    <source>
        <dbReference type="Proteomes" id="UP000068164"/>
    </source>
</evidence>
<evidence type="ECO:0000313" key="1">
    <source>
        <dbReference type="EMBL" id="KWV49707.1"/>
    </source>
</evidence>
<accession>A0A109JIM5</accession>
<protein>
    <recommendedName>
        <fullName evidence="3">GIY-YIG domain-containing protein</fullName>
    </recommendedName>
</protein>
<sequence>MRPEPPAEWTRAAVDAARTLKAQTRWDAKEWLKSTNGRKTTRSIYAILLHNPNHEDPFGVYVGHTHHRPFERYAEHRKGEGFADVQKFHVRLLPELYQHLNPMKPAEAKEMEKALCAALRSAGIGWVTMGSKRRASKEKKQ</sequence>
<dbReference type="AlphaFoldDB" id="A0A109JIM5"/>
<evidence type="ECO:0008006" key="3">
    <source>
        <dbReference type="Google" id="ProtNLM"/>
    </source>
</evidence>
<comment type="caution">
    <text evidence="1">The sequence shown here is derived from an EMBL/GenBank/DDBJ whole genome shotgun (WGS) entry which is preliminary data.</text>
</comment>
<gene>
    <name evidence="1" type="ORF">AS026_10365</name>
</gene>
<keyword evidence="2" id="KW-1185">Reference proteome</keyword>
<name>A0A109JIM5_9HYPH</name>
<reference evidence="1 2" key="1">
    <citation type="submission" date="2015-11" db="EMBL/GenBank/DDBJ databases">
        <title>Draft Genome Sequence of the Strain BR 10423 (Rhizobium sp.) isolated from nodules of Mimosa pudica.</title>
        <authorList>
            <person name="Barauna A.C."/>
            <person name="Zilli J.E."/>
            <person name="Simoes-Araujo J.L."/>
            <person name="Reis V.M."/>
            <person name="James E.K."/>
            <person name="Reis F.B.Jr."/>
            <person name="Rouws L.F."/>
            <person name="Passos S.R."/>
            <person name="Gois S.R."/>
        </authorList>
    </citation>
    <scope>NUCLEOTIDE SEQUENCE [LARGE SCALE GENOMIC DNA]</scope>
    <source>
        <strain evidence="1 2">BR10423</strain>
    </source>
</reference>
<proteinExistence type="predicted"/>
<dbReference type="Proteomes" id="UP000068164">
    <property type="component" value="Unassembled WGS sequence"/>
</dbReference>